<name>A0A162CUW0_9FLAO</name>
<dbReference type="EMBL" id="LQRT01000002">
    <property type="protein sequence ID" value="KZS42534.1"/>
    <property type="molecule type" value="Genomic_DNA"/>
</dbReference>
<protein>
    <recommendedName>
        <fullName evidence="3">Type IX secretion system membrane protein PorP/SprF</fullName>
    </recommendedName>
</protein>
<evidence type="ECO:0008006" key="3">
    <source>
        <dbReference type="Google" id="ProtNLM"/>
    </source>
</evidence>
<dbReference type="AlphaFoldDB" id="A0A162CUW0"/>
<keyword evidence="2" id="KW-1185">Reference proteome</keyword>
<dbReference type="NCBIfam" id="TIGR03519">
    <property type="entry name" value="T9SS_PorP_fam"/>
    <property type="match status" value="1"/>
</dbReference>
<organism evidence="1 2">
    <name type="scientific">Aquimarina aggregata</name>
    <dbReference type="NCBI Taxonomy" id="1642818"/>
    <lineage>
        <taxon>Bacteria</taxon>
        <taxon>Pseudomonadati</taxon>
        <taxon>Bacteroidota</taxon>
        <taxon>Flavobacteriia</taxon>
        <taxon>Flavobacteriales</taxon>
        <taxon>Flavobacteriaceae</taxon>
        <taxon>Aquimarina</taxon>
    </lineage>
</organism>
<reference evidence="1 2" key="1">
    <citation type="submission" date="2016-01" db="EMBL/GenBank/DDBJ databases">
        <title>The draft genome sequence of Aquimarina sp. RZW4-3-2.</title>
        <authorList>
            <person name="Wang Y."/>
        </authorList>
    </citation>
    <scope>NUCLEOTIDE SEQUENCE [LARGE SCALE GENOMIC DNA]</scope>
    <source>
        <strain evidence="1 2">RZW4-3-2</strain>
    </source>
</reference>
<evidence type="ECO:0000313" key="1">
    <source>
        <dbReference type="EMBL" id="KZS42534.1"/>
    </source>
</evidence>
<dbReference type="RefSeq" id="WP_066311005.1">
    <property type="nucleotide sequence ID" value="NZ_CANLSS010000001.1"/>
</dbReference>
<proteinExistence type="predicted"/>
<dbReference type="STRING" id="1642818.AWE51_03575"/>
<dbReference type="Proteomes" id="UP000076715">
    <property type="component" value="Unassembled WGS sequence"/>
</dbReference>
<dbReference type="OrthoDB" id="648347at2"/>
<dbReference type="Pfam" id="PF11751">
    <property type="entry name" value="PorP_SprF"/>
    <property type="match status" value="1"/>
</dbReference>
<evidence type="ECO:0000313" key="2">
    <source>
        <dbReference type="Proteomes" id="UP000076715"/>
    </source>
</evidence>
<gene>
    <name evidence="1" type="ORF">AWE51_03575</name>
</gene>
<sequence length="332" mass="37303">MKIKDILLIGIFIVVSIHSNYAQEGLPIYSDYLTDNYYLIHPSMAGASQCSQVRLTGRRNWVGEEDTPGLFTAAYNGRINDQSAIGATAYNDKNGFFSQTGGYLTYAHHLMFSRSEVDLNMLSFGLSAGVIQYRLDQSSFIPNGDPLISSGSLSSAEFNIDFGMSYNLYNFYTHVTMKNVLENSGINSDLQPATNLRNLLVSVGYVFERGNKDWSFEPSLLYSYRDGVKQSSVDFNIKFYRNVSVGKIWGGLSYRTSLDDIDFVDGAELKTQKLNYITPFVGVNYGKYVFAYTYSYQSNPVTFNNGGFHQITLGIDFSCRKKRYACYCPAVN</sequence>
<dbReference type="InterPro" id="IPR019861">
    <property type="entry name" value="PorP/SprF_Bacteroidetes"/>
</dbReference>
<comment type="caution">
    <text evidence="1">The sequence shown here is derived from an EMBL/GenBank/DDBJ whole genome shotgun (WGS) entry which is preliminary data.</text>
</comment>
<accession>A0A162CUW0</accession>